<evidence type="ECO:0000313" key="1">
    <source>
        <dbReference type="EMBL" id="JAP32536.1"/>
    </source>
</evidence>
<proteinExistence type="predicted"/>
<accession>A0A0V0IJ17</accession>
<protein>
    <submittedName>
        <fullName evidence="1">Putative ovule protein</fullName>
    </submittedName>
</protein>
<organism evidence="1">
    <name type="scientific">Solanum chacoense</name>
    <name type="common">Chaco potato</name>
    <dbReference type="NCBI Taxonomy" id="4108"/>
    <lineage>
        <taxon>Eukaryota</taxon>
        <taxon>Viridiplantae</taxon>
        <taxon>Streptophyta</taxon>
        <taxon>Embryophyta</taxon>
        <taxon>Tracheophyta</taxon>
        <taxon>Spermatophyta</taxon>
        <taxon>Magnoliopsida</taxon>
        <taxon>eudicotyledons</taxon>
        <taxon>Gunneridae</taxon>
        <taxon>Pentapetalae</taxon>
        <taxon>asterids</taxon>
        <taxon>lamiids</taxon>
        <taxon>Solanales</taxon>
        <taxon>Solanaceae</taxon>
        <taxon>Solanoideae</taxon>
        <taxon>Solaneae</taxon>
        <taxon>Solanum</taxon>
    </lineage>
</organism>
<feature type="non-terminal residue" evidence="1">
    <location>
        <position position="201"/>
    </location>
</feature>
<reference evidence="1" key="1">
    <citation type="submission" date="2015-12" db="EMBL/GenBank/DDBJ databases">
        <title>Gene expression during late stages of embryo sac development: a critical building block for successful pollen-pistil interactions.</title>
        <authorList>
            <person name="Liu Y."/>
            <person name="Joly V."/>
            <person name="Sabar M."/>
            <person name="Matton D.P."/>
        </authorList>
    </citation>
    <scope>NUCLEOTIDE SEQUENCE</scope>
</reference>
<name>A0A0V0IJ17_SOLCH</name>
<dbReference type="EMBL" id="GEDG01005931">
    <property type="protein sequence ID" value="JAP32536.1"/>
    <property type="molecule type" value="Transcribed_RNA"/>
</dbReference>
<sequence length="201" mass="22797">MIGDHTYLLDKGQIENASQVQLTTGESTRVSHVGNYHLGGGDILTNFLCVPGFNFNLMSVSQMSKDLKCCATLFPNCFVKQDLSSGMVREIGKEEEGLYTMYSQAGNKKKGLEKCFAVSHEAYAIIWHQKLCHVPTKVLKRIPMFQDFNKNNSFTLNNCEICPLARQTRLPSPYSLSRSAASFQLLHVDVWRPYKWETFDD</sequence>
<dbReference type="AlphaFoldDB" id="A0A0V0IJ17"/>